<evidence type="ECO:0000313" key="3">
    <source>
        <dbReference type="Proteomes" id="UP001516400"/>
    </source>
</evidence>
<evidence type="ECO:0000313" key="2">
    <source>
        <dbReference type="EMBL" id="KAL3290288.1"/>
    </source>
</evidence>
<dbReference type="PROSITE" id="PS51257">
    <property type="entry name" value="PROKAR_LIPOPROTEIN"/>
    <property type="match status" value="1"/>
</dbReference>
<gene>
    <name evidence="2" type="ORF">HHI36_023633</name>
</gene>
<reference evidence="2 3" key="1">
    <citation type="journal article" date="2021" name="BMC Biol.">
        <title>Horizontally acquired antibacterial genes associated with adaptive radiation of ladybird beetles.</title>
        <authorList>
            <person name="Li H.S."/>
            <person name="Tang X.F."/>
            <person name="Huang Y.H."/>
            <person name="Xu Z.Y."/>
            <person name="Chen M.L."/>
            <person name="Du X.Y."/>
            <person name="Qiu B.Y."/>
            <person name="Chen P.T."/>
            <person name="Zhang W."/>
            <person name="Slipinski A."/>
            <person name="Escalona H.E."/>
            <person name="Waterhouse R.M."/>
            <person name="Zwick A."/>
            <person name="Pang H."/>
        </authorList>
    </citation>
    <scope>NUCLEOTIDE SEQUENCE [LARGE SCALE GENOMIC DNA]</scope>
    <source>
        <strain evidence="2">SYSU2018</strain>
    </source>
</reference>
<name>A0ABD2PHE0_9CUCU</name>
<evidence type="ECO:0000256" key="1">
    <source>
        <dbReference type="SAM" id="Phobius"/>
    </source>
</evidence>
<dbReference type="Proteomes" id="UP001516400">
    <property type="component" value="Unassembled WGS sequence"/>
</dbReference>
<keyword evidence="3" id="KW-1185">Reference proteome</keyword>
<dbReference type="InterPro" id="IPR031578">
    <property type="entry name" value="TipE"/>
</dbReference>
<dbReference type="PANTHER" id="PTHR12335">
    <property type="entry name" value="TIPE PROTEIN TEMPERATURE-INDUCED PARALYTIC E"/>
    <property type="match status" value="1"/>
</dbReference>
<comment type="caution">
    <text evidence="2">The sequence shown here is derived from an EMBL/GenBank/DDBJ whole genome shotgun (WGS) entry which is preliminary data.</text>
</comment>
<keyword evidence="1" id="KW-1133">Transmembrane helix</keyword>
<dbReference type="EMBL" id="JABFTP020000186">
    <property type="protein sequence ID" value="KAL3290288.1"/>
    <property type="molecule type" value="Genomic_DNA"/>
</dbReference>
<proteinExistence type="predicted"/>
<sequence length="473" mass="54193">MSHRNRCKARIVPQQNKKICGIICFCQLVVVLSCVSLIYLTVVIYIPSYRAFHSGFELKPVMCQTINTSMINNCSWASCGEWCLTKASGFCPQIHATVRQNGTNVQFLNCTNFHKSSCPPVDGNAISKFNCNNGTECASLRGVFNCSLGHCRNMSEIYNCHYKADGFTLDSDKDNVKLNGFFECKGSRCTKIKKAFSCDRICPEKILSTSHNIFLNVDDSVYFADCQTAFAFNAARGNTEGYITNATQFWKARKNYLLMASCYSVEYNYTNHIINGTDCINGTIYSLDDVPKPSMTFKQYWNLTGKWREVVDPIDQKFLPMQSTLTIYNHSRLYINLEGCVNTLRGECMQFLHSHGRDGKNDTAQSKYPCFYNKNNNFMVIARYNLEKTRKELIIALSVPSVFFVVSFITLCIIMQSVRVDDDTRMRCKYCCTKDSDLTEMMVDNNKYEMSSPESDRPPKRFEKRYEENFKCH</sequence>
<feature type="transmembrane region" description="Helical" evidence="1">
    <location>
        <begin position="21"/>
        <end position="46"/>
    </location>
</feature>
<dbReference type="AlphaFoldDB" id="A0ABD2PHE0"/>
<feature type="transmembrane region" description="Helical" evidence="1">
    <location>
        <begin position="393"/>
        <end position="415"/>
    </location>
</feature>
<dbReference type="PANTHER" id="PTHR12335:SF3">
    <property type="entry name" value="IP11896P"/>
    <property type="match status" value="1"/>
</dbReference>
<protein>
    <submittedName>
        <fullName evidence="2">Uncharacterized protein</fullName>
    </submittedName>
</protein>
<accession>A0ABD2PHE0</accession>
<keyword evidence="1" id="KW-0472">Membrane</keyword>
<organism evidence="2 3">
    <name type="scientific">Cryptolaemus montrouzieri</name>
    <dbReference type="NCBI Taxonomy" id="559131"/>
    <lineage>
        <taxon>Eukaryota</taxon>
        <taxon>Metazoa</taxon>
        <taxon>Ecdysozoa</taxon>
        <taxon>Arthropoda</taxon>
        <taxon>Hexapoda</taxon>
        <taxon>Insecta</taxon>
        <taxon>Pterygota</taxon>
        <taxon>Neoptera</taxon>
        <taxon>Endopterygota</taxon>
        <taxon>Coleoptera</taxon>
        <taxon>Polyphaga</taxon>
        <taxon>Cucujiformia</taxon>
        <taxon>Coccinelloidea</taxon>
        <taxon>Coccinellidae</taxon>
        <taxon>Scymninae</taxon>
        <taxon>Scymnini</taxon>
        <taxon>Cryptolaemus</taxon>
    </lineage>
</organism>
<keyword evidence="1" id="KW-0812">Transmembrane</keyword>